<evidence type="ECO:0000256" key="1">
    <source>
        <dbReference type="ARBA" id="ARBA00022723"/>
    </source>
</evidence>
<dbReference type="InterPro" id="IPR049899">
    <property type="entry name" value="Znf_C2HC_C3H"/>
</dbReference>
<keyword evidence="4" id="KW-0862">Zinc</keyword>
<feature type="compositionally biased region" description="Polar residues" evidence="6">
    <location>
        <begin position="192"/>
        <end position="222"/>
    </location>
</feature>
<feature type="domain" description="C2HC/C3H-type" evidence="7">
    <location>
        <begin position="11"/>
        <end position="40"/>
    </location>
</feature>
<name>A0A3Q0KIX1_SCHMA</name>
<evidence type="ECO:0000256" key="5">
    <source>
        <dbReference type="PROSITE-ProRule" id="PRU01371"/>
    </source>
</evidence>
<sequence>MDFDSDVESITLIECATCGRHFREDIINRHKVACIKNSTKKRKPFDSTKQRLQGIEEKNQIILGGASGTKSVETSRKIAQVEARKHQWRKKHEEFISAIRAAKEYTIAKQTGKPLPPPPPPAIDPDLIQCEYCLRRFNEKAAERHIKFCREKHSRLPTNNASSNTTGIGRPRATTRTTAPANIDPTIRSNRKGSSTSYTQNNYGLHTNAENNSRNLHNTDSTRNTKHGIPQLARPTQNPSTTGIRNSSELRKSQDVMMKSHISSNNPKEGIPQSNNKRGLPSSQIRQPTHTSKTTSHTQNSLKGVTNEKSNKVCSECGYTFPTSAARFCPECGVRRMVV</sequence>
<protein>
    <submittedName>
        <fullName evidence="9">Putative zinc finger protein</fullName>
    </submittedName>
</protein>
<evidence type="ECO:0000313" key="9">
    <source>
        <dbReference type="WBParaSite" id="Smp_088940.1"/>
    </source>
</evidence>
<dbReference type="WBParaSite" id="Smp_088940.1">
    <property type="protein sequence ID" value="Smp_088940.1"/>
    <property type="gene ID" value="Smp_088940"/>
</dbReference>
<proteinExistence type="predicted"/>
<dbReference type="GO" id="GO:0008270">
    <property type="term" value="F:zinc ion binding"/>
    <property type="evidence" value="ECO:0007669"/>
    <property type="project" value="UniProtKB-KW"/>
</dbReference>
<dbReference type="Pfam" id="PF13913">
    <property type="entry name" value="zf-C2HC_2"/>
    <property type="match status" value="2"/>
</dbReference>
<evidence type="ECO:0000259" key="7">
    <source>
        <dbReference type="PROSITE" id="PS52027"/>
    </source>
</evidence>
<dbReference type="Proteomes" id="UP000008854">
    <property type="component" value="Unassembled WGS sequence"/>
</dbReference>
<feature type="compositionally biased region" description="Polar residues" evidence="6">
    <location>
        <begin position="234"/>
        <end position="247"/>
    </location>
</feature>
<feature type="region of interest" description="Disordered" evidence="6">
    <location>
        <begin position="157"/>
        <end position="309"/>
    </location>
</feature>
<evidence type="ECO:0000256" key="3">
    <source>
        <dbReference type="ARBA" id="ARBA00022771"/>
    </source>
</evidence>
<dbReference type="PANTHER" id="PTHR13555">
    <property type="entry name" value="C2H2 ZINC FINGER CGI-62-RELATED"/>
    <property type="match status" value="1"/>
</dbReference>
<dbReference type="AlphaFoldDB" id="A0A3Q0KIX1"/>
<evidence type="ECO:0000313" key="8">
    <source>
        <dbReference type="Proteomes" id="UP000008854"/>
    </source>
</evidence>
<dbReference type="PANTHER" id="PTHR13555:SF36">
    <property type="entry name" value="ZINC FINGER C2HC DOMAIN-CONTAINING PROTEIN 1B"/>
    <property type="match status" value="1"/>
</dbReference>
<reference evidence="8" key="1">
    <citation type="journal article" date="2012" name="PLoS Negl. Trop. Dis.">
        <title>A systematically improved high quality genome and transcriptome of the human blood fluke Schistosoma mansoni.</title>
        <authorList>
            <person name="Protasio A.V."/>
            <person name="Tsai I.J."/>
            <person name="Babbage A."/>
            <person name="Nichol S."/>
            <person name="Hunt M."/>
            <person name="Aslett M.A."/>
            <person name="De Silva N."/>
            <person name="Velarde G.S."/>
            <person name="Anderson T.J."/>
            <person name="Clark R.C."/>
            <person name="Davidson C."/>
            <person name="Dillon G.P."/>
            <person name="Holroyd N.E."/>
            <person name="LoVerde P.T."/>
            <person name="Lloyd C."/>
            <person name="McQuillan J."/>
            <person name="Oliveira G."/>
            <person name="Otto T.D."/>
            <person name="Parker-Manuel S.J."/>
            <person name="Quail M.A."/>
            <person name="Wilson R.A."/>
            <person name="Zerlotini A."/>
            <person name="Dunne D.W."/>
            <person name="Berriman M."/>
        </authorList>
    </citation>
    <scope>NUCLEOTIDE SEQUENCE [LARGE SCALE GENOMIC DNA]</scope>
    <source>
        <strain evidence="8">Puerto Rican</strain>
    </source>
</reference>
<accession>A0A3Q0KIX1</accession>
<dbReference type="InParanoid" id="A0A3Q0KIX1"/>
<keyword evidence="8" id="KW-1185">Reference proteome</keyword>
<reference evidence="9" key="2">
    <citation type="submission" date="2018-12" db="UniProtKB">
        <authorList>
            <consortium name="WormBaseParasite"/>
        </authorList>
    </citation>
    <scope>IDENTIFICATION</scope>
    <source>
        <strain evidence="9">Puerto Rican</strain>
    </source>
</reference>
<dbReference type="ExpressionAtlas" id="A0A3Q0KIX1">
    <property type="expression patterns" value="baseline"/>
</dbReference>
<evidence type="ECO:0000256" key="4">
    <source>
        <dbReference type="ARBA" id="ARBA00022833"/>
    </source>
</evidence>
<keyword evidence="2" id="KW-0677">Repeat</keyword>
<feature type="domain" description="C2HC/C3H-type" evidence="7">
    <location>
        <begin position="126"/>
        <end position="155"/>
    </location>
</feature>
<feature type="compositionally biased region" description="Polar residues" evidence="6">
    <location>
        <begin position="261"/>
        <end position="308"/>
    </location>
</feature>
<keyword evidence="1" id="KW-0479">Metal-binding</keyword>
<keyword evidence="3 5" id="KW-0863">Zinc-finger</keyword>
<dbReference type="InterPro" id="IPR026319">
    <property type="entry name" value="ZC2HC1A/B-like"/>
</dbReference>
<dbReference type="PROSITE" id="PS52027">
    <property type="entry name" value="ZF_C2HC_C3H"/>
    <property type="match status" value="2"/>
</dbReference>
<evidence type="ECO:0000256" key="6">
    <source>
        <dbReference type="SAM" id="MobiDB-lite"/>
    </source>
</evidence>
<evidence type="ECO:0000256" key="2">
    <source>
        <dbReference type="ARBA" id="ARBA00022737"/>
    </source>
</evidence>
<organism evidence="8 9">
    <name type="scientific">Schistosoma mansoni</name>
    <name type="common">Blood fluke</name>
    <dbReference type="NCBI Taxonomy" id="6183"/>
    <lineage>
        <taxon>Eukaryota</taxon>
        <taxon>Metazoa</taxon>
        <taxon>Spiralia</taxon>
        <taxon>Lophotrochozoa</taxon>
        <taxon>Platyhelminthes</taxon>
        <taxon>Trematoda</taxon>
        <taxon>Digenea</taxon>
        <taxon>Strigeidida</taxon>
        <taxon>Schistosomatoidea</taxon>
        <taxon>Schistosomatidae</taxon>
        <taxon>Schistosoma</taxon>
    </lineage>
</organism>
<feature type="compositionally biased region" description="Low complexity" evidence="6">
    <location>
        <begin position="165"/>
        <end position="181"/>
    </location>
</feature>